<organism evidence="2 3">
    <name type="scientific">Wolfiporia cocos (strain MD-104)</name>
    <name type="common">Brown rot fungus</name>
    <dbReference type="NCBI Taxonomy" id="742152"/>
    <lineage>
        <taxon>Eukaryota</taxon>
        <taxon>Fungi</taxon>
        <taxon>Dikarya</taxon>
        <taxon>Basidiomycota</taxon>
        <taxon>Agaricomycotina</taxon>
        <taxon>Agaricomycetes</taxon>
        <taxon>Polyporales</taxon>
        <taxon>Phaeolaceae</taxon>
        <taxon>Wolfiporia</taxon>
    </lineage>
</organism>
<feature type="region of interest" description="Disordered" evidence="1">
    <location>
        <begin position="30"/>
        <end position="256"/>
    </location>
</feature>
<evidence type="ECO:0000256" key="1">
    <source>
        <dbReference type="SAM" id="MobiDB-lite"/>
    </source>
</evidence>
<feature type="compositionally biased region" description="Basic and acidic residues" evidence="1">
    <location>
        <begin position="134"/>
        <end position="151"/>
    </location>
</feature>
<evidence type="ECO:0000313" key="2">
    <source>
        <dbReference type="EMBL" id="PCH37611.1"/>
    </source>
</evidence>
<name>A0A2H3J6Q4_WOLCO</name>
<accession>A0A2H3J6Q4</accession>
<evidence type="ECO:0000313" key="3">
    <source>
        <dbReference type="Proteomes" id="UP000218811"/>
    </source>
</evidence>
<dbReference type="AlphaFoldDB" id="A0A2H3J6Q4"/>
<sequence length="256" mass="27499">MVPLSSSLRRTRRRSPTIGVWEGYRVSATRIARHGGPTRGGSPLRPRPSPGQRRKHLGSQRNGAHRPPWTRRASRQAKGIAPSAHGGTVRLNNRDPRHCPASTTRTVVDDEATQTTFPEPQRNKPAHPLSLDNKGPRLKYDKTRRPLEARGHPSPNAHPPDSSGSDKATPANGRAPAEGQMARATARDGQRRSIAKANRTAHQRRTAAPTASTNEPPPPPTAPTPALQAKGAQTGNSQQRVVGRGRKAPAIPGGSL</sequence>
<dbReference type="Proteomes" id="UP000218811">
    <property type="component" value="Unassembled WGS sequence"/>
</dbReference>
<keyword evidence="3" id="KW-1185">Reference proteome</keyword>
<gene>
    <name evidence="2" type="ORF">WOLCODRAFT_158329</name>
</gene>
<dbReference type="EMBL" id="KB467931">
    <property type="protein sequence ID" value="PCH37611.1"/>
    <property type="molecule type" value="Genomic_DNA"/>
</dbReference>
<reference evidence="2 3" key="1">
    <citation type="journal article" date="2012" name="Science">
        <title>The Paleozoic origin of enzymatic lignin decomposition reconstructed from 31 fungal genomes.</title>
        <authorList>
            <person name="Floudas D."/>
            <person name="Binder M."/>
            <person name="Riley R."/>
            <person name="Barry K."/>
            <person name="Blanchette R.A."/>
            <person name="Henrissat B."/>
            <person name="Martinez A.T."/>
            <person name="Otillar R."/>
            <person name="Spatafora J.W."/>
            <person name="Yadav J.S."/>
            <person name="Aerts A."/>
            <person name="Benoit I."/>
            <person name="Boyd A."/>
            <person name="Carlson A."/>
            <person name="Copeland A."/>
            <person name="Coutinho P.M."/>
            <person name="de Vries R.P."/>
            <person name="Ferreira P."/>
            <person name="Findley K."/>
            <person name="Foster B."/>
            <person name="Gaskell J."/>
            <person name="Glotzer D."/>
            <person name="Gorecki P."/>
            <person name="Heitman J."/>
            <person name="Hesse C."/>
            <person name="Hori C."/>
            <person name="Igarashi K."/>
            <person name="Jurgens J.A."/>
            <person name="Kallen N."/>
            <person name="Kersten P."/>
            <person name="Kohler A."/>
            <person name="Kuees U."/>
            <person name="Kumar T.K.A."/>
            <person name="Kuo A."/>
            <person name="LaButti K."/>
            <person name="Larrondo L.F."/>
            <person name="Lindquist E."/>
            <person name="Ling A."/>
            <person name="Lombard V."/>
            <person name="Lucas S."/>
            <person name="Lundell T."/>
            <person name="Martin R."/>
            <person name="McLaughlin D.J."/>
            <person name="Morgenstern I."/>
            <person name="Morin E."/>
            <person name="Murat C."/>
            <person name="Nagy L.G."/>
            <person name="Nolan M."/>
            <person name="Ohm R.A."/>
            <person name="Patyshakuliyeva A."/>
            <person name="Rokas A."/>
            <person name="Ruiz-Duenas F.J."/>
            <person name="Sabat G."/>
            <person name="Salamov A."/>
            <person name="Samejima M."/>
            <person name="Schmutz J."/>
            <person name="Slot J.C."/>
            <person name="St John F."/>
            <person name="Stenlid J."/>
            <person name="Sun H."/>
            <person name="Sun S."/>
            <person name="Syed K."/>
            <person name="Tsang A."/>
            <person name="Wiebenga A."/>
            <person name="Young D."/>
            <person name="Pisabarro A."/>
            <person name="Eastwood D.C."/>
            <person name="Martin F."/>
            <person name="Cullen D."/>
            <person name="Grigoriev I.V."/>
            <person name="Hibbett D.S."/>
        </authorList>
    </citation>
    <scope>NUCLEOTIDE SEQUENCE [LARGE SCALE GENOMIC DNA]</scope>
    <source>
        <strain evidence="2 3">MD-104</strain>
    </source>
</reference>
<proteinExistence type="predicted"/>
<feature type="compositionally biased region" description="Polar residues" evidence="1">
    <location>
        <begin position="231"/>
        <end position="240"/>
    </location>
</feature>
<protein>
    <submittedName>
        <fullName evidence="2">Uncharacterized protein</fullName>
    </submittedName>
</protein>